<protein>
    <submittedName>
        <fullName evidence="1">Uncharacterized protein</fullName>
    </submittedName>
</protein>
<accession>A0A482INT9</accession>
<organism evidence="1 2">
    <name type="scientific">Cupriavidus metallidurans</name>
    <dbReference type="NCBI Taxonomy" id="119219"/>
    <lineage>
        <taxon>Bacteria</taxon>
        <taxon>Pseudomonadati</taxon>
        <taxon>Pseudomonadota</taxon>
        <taxon>Betaproteobacteria</taxon>
        <taxon>Burkholderiales</taxon>
        <taxon>Burkholderiaceae</taxon>
        <taxon>Cupriavidus</taxon>
    </lineage>
</organism>
<proteinExistence type="predicted"/>
<reference evidence="1 2" key="1">
    <citation type="submission" date="2019-03" db="EMBL/GenBank/DDBJ databases">
        <title>Comparative insights into the high quality Complete genome sequence of highly metal resistant Cupriavidus metallidurans strain BS1 isolated from a gold-copper mine.</title>
        <authorList>
            <person name="Mazhar H.S."/>
            <person name="Rensing C."/>
        </authorList>
    </citation>
    <scope>NUCLEOTIDE SEQUENCE [LARGE SCALE GENOMIC DNA]</scope>
    <source>
        <strain evidence="1 2">BS1</strain>
    </source>
</reference>
<name>A0A482INT9_9BURK</name>
<evidence type="ECO:0000313" key="1">
    <source>
        <dbReference type="EMBL" id="QBP09193.1"/>
    </source>
</evidence>
<dbReference type="AlphaFoldDB" id="A0A482INT9"/>
<dbReference type="Proteomes" id="UP000253772">
    <property type="component" value="Chromosome c1"/>
</dbReference>
<gene>
    <name evidence="1" type="ORF">DDF84_005160</name>
</gene>
<dbReference type="EMBL" id="CP037900">
    <property type="protein sequence ID" value="QBP09193.1"/>
    <property type="molecule type" value="Genomic_DNA"/>
</dbReference>
<evidence type="ECO:0000313" key="2">
    <source>
        <dbReference type="Proteomes" id="UP000253772"/>
    </source>
</evidence>
<dbReference type="RefSeq" id="WP_017515958.1">
    <property type="nucleotide sequence ID" value="NZ_CP037900.1"/>
</dbReference>
<sequence length="98" mass="10478">MTKPFPDLSQGAAVFVWPYGCGGYVVYLDSAGVAGLDVNNAFVLGHTLSEHEVVDLLRGLLVVFAQHGITSYTLAVELHDVDAAARIKRALEAPKARP</sequence>